<dbReference type="Gene3D" id="3.90.1150.10">
    <property type="entry name" value="Aspartate Aminotransferase, domain 1"/>
    <property type="match status" value="1"/>
</dbReference>
<keyword evidence="2 6" id="KW-0032">Aminotransferase</keyword>
<dbReference type="FunFam" id="3.40.640.10:FF:000004">
    <property type="entry name" value="Acetylornithine aminotransferase"/>
    <property type="match status" value="1"/>
</dbReference>
<dbReference type="SUPFAM" id="SSF53383">
    <property type="entry name" value="PLP-dependent transferases"/>
    <property type="match status" value="1"/>
</dbReference>
<evidence type="ECO:0000256" key="4">
    <source>
        <dbReference type="ARBA" id="ARBA00022898"/>
    </source>
</evidence>
<dbReference type="Pfam" id="PF00202">
    <property type="entry name" value="Aminotran_3"/>
    <property type="match status" value="1"/>
</dbReference>
<dbReference type="EMBL" id="PNBW01000062">
    <property type="protein sequence ID" value="TMO73306.1"/>
    <property type="molecule type" value="Genomic_DNA"/>
</dbReference>
<accession>A0A5S3V7J4</accession>
<keyword evidence="3 6" id="KW-0808">Transferase</keyword>
<dbReference type="InterPro" id="IPR049704">
    <property type="entry name" value="Aminotrans_3_PPA_site"/>
</dbReference>
<proteinExistence type="inferred from homology"/>
<gene>
    <name evidence="6" type="ORF">CWC19_13400</name>
    <name evidence="7" type="ORF">CWC20_13395</name>
</gene>
<comment type="caution">
    <text evidence="6">The sequence shown here is derived from an EMBL/GenBank/DDBJ whole genome shotgun (WGS) entry which is preliminary data.</text>
</comment>
<dbReference type="EMBL" id="PNBX01000055">
    <property type="protein sequence ID" value="TMO67533.1"/>
    <property type="molecule type" value="Genomic_DNA"/>
</dbReference>
<dbReference type="PROSITE" id="PS00600">
    <property type="entry name" value="AA_TRANSFER_CLASS_3"/>
    <property type="match status" value="1"/>
</dbReference>
<name>A0A5S3V7J4_9GAMM</name>
<comment type="similarity">
    <text evidence="5">Belongs to the class-III pyridoxal-phosphate-dependent aminotransferase family.</text>
</comment>
<evidence type="ECO:0000256" key="2">
    <source>
        <dbReference type="ARBA" id="ARBA00022576"/>
    </source>
</evidence>
<reference evidence="6" key="3">
    <citation type="submission" date="2019-09" db="EMBL/GenBank/DDBJ databases">
        <title>Co-occurence of chitin degradation, pigmentation and bioactivity in marine Pseudoalteromonas.</title>
        <authorList>
            <person name="Sonnenschein E.C."/>
            <person name="Bech P.K."/>
        </authorList>
    </citation>
    <scope>NUCLEOTIDE SEQUENCE</scope>
    <source>
        <strain evidence="6">S3790</strain>
    </source>
</reference>
<dbReference type="AlphaFoldDB" id="A0A5S3V7J4"/>
<dbReference type="Proteomes" id="UP000307217">
    <property type="component" value="Unassembled WGS sequence"/>
</dbReference>
<dbReference type="PANTHER" id="PTHR11986:SF79">
    <property type="entry name" value="ACETYLORNITHINE AMINOTRANSFERASE, MITOCHONDRIAL"/>
    <property type="match status" value="1"/>
</dbReference>
<protein>
    <submittedName>
        <fullName evidence="6">Aspartate aminotransferase family protein</fullName>
    </submittedName>
</protein>
<dbReference type="InterPro" id="IPR005814">
    <property type="entry name" value="Aminotrans_3"/>
</dbReference>
<evidence type="ECO:0000313" key="8">
    <source>
        <dbReference type="Proteomes" id="UP000307164"/>
    </source>
</evidence>
<dbReference type="CDD" id="cd00610">
    <property type="entry name" value="OAT_like"/>
    <property type="match status" value="1"/>
</dbReference>
<keyword evidence="4 5" id="KW-0663">Pyridoxal phosphate</keyword>
<dbReference type="InterPro" id="IPR015421">
    <property type="entry name" value="PyrdxlP-dep_Trfase_major"/>
</dbReference>
<organism evidence="6 9">
    <name type="scientific">Pseudoalteromonas aurantia</name>
    <dbReference type="NCBI Taxonomy" id="43654"/>
    <lineage>
        <taxon>Bacteria</taxon>
        <taxon>Pseudomonadati</taxon>
        <taxon>Pseudomonadota</taxon>
        <taxon>Gammaproteobacteria</taxon>
        <taxon>Alteromonadales</taxon>
        <taxon>Pseudoalteromonadaceae</taxon>
        <taxon>Pseudoalteromonas</taxon>
    </lineage>
</organism>
<dbReference type="InterPro" id="IPR015424">
    <property type="entry name" value="PyrdxlP-dep_Trfase"/>
</dbReference>
<comment type="cofactor">
    <cofactor evidence="1">
        <name>pyridoxal 5'-phosphate</name>
        <dbReference type="ChEBI" id="CHEBI:597326"/>
    </cofactor>
</comment>
<dbReference type="PANTHER" id="PTHR11986">
    <property type="entry name" value="AMINOTRANSFERASE CLASS III"/>
    <property type="match status" value="1"/>
</dbReference>
<dbReference type="GO" id="GO:0008483">
    <property type="term" value="F:transaminase activity"/>
    <property type="evidence" value="ECO:0007669"/>
    <property type="project" value="UniProtKB-KW"/>
</dbReference>
<dbReference type="GO" id="GO:0030170">
    <property type="term" value="F:pyridoxal phosphate binding"/>
    <property type="evidence" value="ECO:0007669"/>
    <property type="project" value="InterPro"/>
</dbReference>
<dbReference type="RefSeq" id="WP_138592334.1">
    <property type="nucleotide sequence ID" value="NZ_PNBW01000062.1"/>
</dbReference>
<evidence type="ECO:0000313" key="9">
    <source>
        <dbReference type="Proteomes" id="UP000307217"/>
    </source>
</evidence>
<reference evidence="8 9" key="2">
    <citation type="submission" date="2019-06" db="EMBL/GenBank/DDBJ databases">
        <title>Co-occurence of chitin degradation, pigmentation and bioactivity in marine Pseudoalteromonas.</title>
        <authorList>
            <person name="Sonnenschein E.C."/>
            <person name="Bech P.K."/>
        </authorList>
    </citation>
    <scope>NUCLEOTIDE SEQUENCE [LARGE SCALE GENOMIC DNA]</scope>
    <source>
        <strain evidence="9">S3790</strain>
        <strain evidence="7 8">S3895</strain>
    </source>
</reference>
<dbReference type="InterPro" id="IPR015422">
    <property type="entry name" value="PyrdxlP-dep_Trfase_small"/>
</dbReference>
<dbReference type="OrthoDB" id="9801052at2"/>
<dbReference type="PIRSF" id="PIRSF000521">
    <property type="entry name" value="Transaminase_4ab_Lys_Orn"/>
    <property type="match status" value="1"/>
</dbReference>
<evidence type="ECO:0000313" key="6">
    <source>
        <dbReference type="EMBL" id="TMO67533.1"/>
    </source>
</evidence>
<evidence type="ECO:0000256" key="1">
    <source>
        <dbReference type="ARBA" id="ARBA00001933"/>
    </source>
</evidence>
<reference evidence="8 9" key="1">
    <citation type="submission" date="2018-01" db="EMBL/GenBank/DDBJ databases">
        <authorList>
            <person name="Paulsen S."/>
            <person name="Gram L.K."/>
        </authorList>
    </citation>
    <scope>NUCLEOTIDE SEQUENCE [LARGE SCALE GENOMIC DNA]</scope>
    <source>
        <strain evidence="6 9">S3790</strain>
        <strain evidence="7 8">S3895</strain>
    </source>
</reference>
<evidence type="ECO:0000256" key="3">
    <source>
        <dbReference type="ARBA" id="ARBA00022679"/>
    </source>
</evidence>
<evidence type="ECO:0000313" key="7">
    <source>
        <dbReference type="EMBL" id="TMO73306.1"/>
    </source>
</evidence>
<dbReference type="Gene3D" id="3.40.640.10">
    <property type="entry name" value="Type I PLP-dependent aspartate aminotransferase-like (Major domain)"/>
    <property type="match status" value="1"/>
</dbReference>
<dbReference type="Proteomes" id="UP000307164">
    <property type="component" value="Unassembled WGS sequence"/>
</dbReference>
<evidence type="ECO:0000256" key="5">
    <source>
        <dbReference type="RuleBase" id="RU003560"/>
    </source>
</evidence>
<dbReference type="InterPro" id="IPR050103">
    <property type="entry name" value="Class-III_PLP-dep_AT"/>
</dbReference>
<keyword evidence="8" id="KW-1185">Reference proteome</keyword>
<dbReference type="GO" id="GO:0042802">
    <property type="term" value="F:identical protein binding"/>
    <property type="evidence" value="ECO:0007669"/>
    <property type="project" value="TreeGrafter"/>
</dbReference>
<sequence>MKEETLKALKSHSNRSKARLSSMMNLPIEHCAQGCEVVDTQGETYLDCGGFGVFILGHRHPEVIHSVTEQLNKLPMSSRTLVNQTLAIASQKLADFSPASLEYTFFTNSGAESTELALKLARANGCNKIIALTGSYHGKTLGALSVTHRAAFRAPFEPLFDDVIFIERDDVTALSSCFENSQDTYAVILEPVQGEGGVYPLSVEFVRLVSELCKENSGLFIADEIQSGLARTGYDWAIDAYQVTPDIMLVGKGLSGGVVPCAAVVATAAAFEPINKDFMLHSSTFGGSPIALAAAIKTLEILARDSISEKAKAIGEVIVEKLTSLAEPAGIIVRGKGLLIGLDAQTPARAGQLTLSLLQHKVITSHSLSNATTVRLTPSALLSHSQIKQLTTACAAAFSSLTAMEQTS</sequence>